<evidence type="ECO:0000256" key="3">
    <source>
        <dbReference type="PROSITE-ProRule" id="PRU00708"/>
    </source>
</evidence>
<evidence type="ECO:0000256" key="2">
    <source>
        <dbReference type="ARBA" id="ARBA00022737"/>
    </source>
</evidence>
<comment type="caution">
    <text evidence="5">The sequence shown here is derived from an EMBL/GenBank/DDBJ whole genome shotgun (WGS) entry which is preliminary data.</text>
</comment>
<organism evidence="5 6">
    <name type="scientific">Morella rubra</name>
    <name type="common">Chinese bayberry</name>
    <dbReference type="NCBI Taxonomy" id="262757"/>
    <lineage>
        <taxon>Eukaryota</taxon>
        <taxon>Viridiplantae</taxon>
        <taxon>Streptophyta</taxon>
        <taxon>Embryophyta</taxon>
        <taxon>Tracheophyta</taxon>
        <taxon>Spermatophyta</taxon>
        <taxon>Magnoliopsida</taxon>
        <taxon>eudicotyledons</taxon>
        <taxon>Gunneridae</taxon>
        <taxon>Pentapetalae</taxon>
        <taxon>rosids</taxon>
        <taxon>fabids</taxon>
        <taxon>Fagales</taxon>
        <taxon>Myricaceae</taxon>
        <taxon>Morella</taxon>
    </lineage>
</organism>
<dbReference type="NCBIfam" id="TIGR00756">
    <property type="entry name" value="PPR"/>
    <property type="match status" value="2"/>
</dbReference>
<dbReference type="PROSITE" id="PS51375">
    <property type="entry name" value="PPR"/>
    <property type="match status" value="2"/>
</dbReference>
<dbReference type="Pfam" id="PF01535">
    <property type="entry name" value="PPR"/>
    <property type="match status" value="2"/>
</dbReference>
<evidence type="ECO:0000256" key="1">
    <source>
        <dbReference type="ARBA" id="ARBA00007626"/>
    </source>
</evidence>
<name>A0A6A1WH46_9ROSI</name>
<proteinExistence type="inferred from homology"/>
<accession>A0A6A1WH46</accession>
<dbReference type="InterPro" id="IPR002885">
    <property type="entry name" value="PPR_rpt"/>
</dbReference>
<feature type="repeat" description="PPR" evidence="3">
    <location>
        <begin position="340"/>
        <end position="374"/>
    </location>
</feature>
<dbReference type="AlphaFoldDB" id="A0A6A1WH46"/>
<comment type="similarity">
    <text evidence="1">Belongs to the PPR family. P subfamily.</text>
</comment>
<evidence type="ECO:0000313" key="5">
    <source>
        <dbReference type="EMBL" id="KAB1224524.1"/>
    </source>
</evidence>
<protein>
    <recommendedName>
        <fullName evidence="7">Pentacotripeptide-repeat region of PRORP domain-containing protein</fullName>
    </recommendedName>
</protein>
<feature type="repeat" description="PPR" evidence="3">
    <location>
        <begin position="261"/>
        <end position="295"/>
    </location>
</feature>
<dbReference type="PANTHER" id="PTHR47939">
    <property type="entry name" value="MEMBRANE-ASSOCIATED SALT-INDUCIBLE PROTEIN-LIKE"/>
    <property type="match status" value="1"/>
</dbReference>
<evidence type="ECO:0000256" key="4">
    <source>
        <dbReference type="SAM" id="MobiDB-lite"/>
    </source>
</evidence>
<keyword evidence="6" id="KW-1185">Reference proteome</keyword>
<dbReference type="Pfam" id="PF13041">
    <property type="entry name" value="PPR_2"/>
    <property type="match status" value="1"/>
</dbReference>
<evidence type="ECO:0000313" key="6">
    <source>
        <dbReference type="Proteomes" id="UP000516437"/>
    </source>
</evidence>
<dbReference type="InterPro" id="IPR050667">
    <property type="entry name" value="PPR-containing_protein"/>
</dbReference>
<evidence type="ECO:0008006" key="7">
    <source>
        <dbReference type="Google" id="ProtNLM"/>
    </source>
</evidence>
<keyword evidence="2" id="KW-0677">Repeat</keyword>
<gene>
    <name evidence="5" type="ORF">CJ030_MR2G016413</name>
</gene>
<sequence length="447" mass="50355">MVRPSSLKLPNKFLRKHRKWPLSPYKTKWHRNLNQQQAMQALKQAAERTTSAPPQENPSKHQQHHLLSTLIHSFNTYNCHPTPSAYHLVIKTLATTSQFHHIPPVLDHLEQVEKFETPECVFAELIGIYGNADKLREAVELFYGIPKFRCVPSVYSLNSLLSVLCGRSEGLRMVPQVLVKSQRMNIRVEESTFRILIGALCKIRRVGYAIELMNCVINDGYDIDVRICSLILSSLCEQNDMPSDAVMGFVKIMGKQGFSPGMIDYSTLIRFLVKKGKGVQALDILNTMKVEGIKPDIVCYTMVLHGVITEGHYERADEFGELSRMRVLLKEMGQKGVESNFRTYRIMLEGLVSKGEIIEASVLLEEMLERRFCTSRCATVDEVVLGLCQRGFTCKAVELVQKLVDKNVAPGAMAWEALLLSSGSKLTFSETILTGLVKVEPQTIAPI</sequence>
<dbReference type="PANTHER" id="PTHR47939:SF8">
    <property type="entry name" value="PENTACOTRIPEPTIDE-REPEAT REGION OF PRORP DOMAIN-CONTAINING PROTEIN"/>
    <property type="match status" value="1"/>
</dbReference>
<dbReference type="EMBL" id="RXIC02000020">
    <property type="protein sequence ID" value="KAB1224524.1"/>
    <property type="molecule type" value="Genomic_DNA"/>
</dbReference>
<dbReference type="OrthoDB" id="185373at2759"/>
<dbReference type="InterPro" id="IPR011990">
    <property type="entry name" value="TPR-like_helical_dom_sf"/>
</dbReference>
<dbReference type="Gene3D" id="1.25.40.10">
    <property type="entry name" value="Tetratricopeptide repeat domain"/>
    <property type="match status" value="3"/>
</dbReference>
<dbReference type="Proteomes" id="UP000516437">
    <property type="component" value="Chromosome 2"/>
</dbReference>
<reference evidence="5 6" key="1">
    <citation type="journal article" date="2019" name="Plant Biotechnol. J.">
        <title>The red bayberry genome and genetic basis of sex determination.</title>
        <authorList>
            <person name="Jia H.M."/>
            <person name="Jia H.J."/>
            <person name="Cai Q.L."/>
            <person name="Wang Y."/>
            <person name="Zhao H.B."/>
            <person name="Yang W.F."/>
            <person name="Wang G.Y."/>
            <person name="Li Y.H."/>
            <person name="Zhan D.L."/>
            <person name="Shen Y.T."/>
            <person name="Niu Q.F."/>
            <person name="Chang L."/>
            <person name="Qiu J."/>
            <person name="Zhao L."/>
            <person name="Xie H.B."/>
            <person name="Fu W.Y."/>
            <person name="Jin J."/>
            <person name="Li X.W."/>
            <person name="Jiao Y."/>
            <person name="Zhou C.C."/>
            <person name="Tu T."/>
            <person name="Chai C.Y."/>
            <person name="Gao J.L."/>
            <person name="Fan L.J."/>
            <person name="van de Weg E."/>
            <person name="Wang J.Y."/>
            <person name="Gao Z.S."/>
        </authorList>
    </citation>
    <scope>NUCLEOTIDE SEQUENCE [LARGE SCALE GENOMIC DNA]</scope>
    <source>
        <tissue evidence="5">Leaves</tissue>
    </source>
</reference>
<feature type="region of interest" description="Disordered" evidence="4">
    <location>
        <begin position="38"/>
        <end position="63"/>
    </location>
</feature>